<dbReference type="GO" id="GO:0000155">
    <property type="term" value="F:phosphorelay sensor kinase activity"/>
    <property type="evidence" value="ECO:0007669"/>
    <property type="project" value="InterPro"/>
</dbReference>
<dbReference type="Proteomes" id="UP000253606">
    <property type="component" value="Chromosome"/>
</dbReference>
<gene>
    <name evidence="9" type="ORF">ACPOL_2583</name>
</gene>
<organism evidence="9 10">
    <name type="scientific">Acidisarcina polymorpha</name>
    <dbReference type="NCBI Taxonomy" id="2211140"/>
    <lineage>
        <taxon>Bacteria</taxon>
        <taxon>Pseudomonadati</taxon>
        <taxon>Acidobacteriota</taxon>
        <taxon>Terriglobia</taxon>
        <taxon>Terriglobales</taxon>
        <taxon>Acidobacteriaceae</taxon>
        <taxon>Acidisarcina</taxon>
    </lineage>
</organism>
<comment type="catalytic activity">
    <reaction evidence="1">
        <text>ATP + protein L-histidine = ADP + protein N-phospho-L-histidine.</text>
        <dbReference type="EC" id="2.7.13.3"/>
    </reaction>
</comment>
<sequence length="324" mass="35458">MPYLPSLLVENYSELRKKAQAGEALASGTINCDALRRSRRKRIATQRPPAGGLMLPGRDSPSNQSPGGAMVSISTFAENLKTDIPPVIASEPVFAIGRMVAFISHDLRQPLTAILANAEFLTRPDASEKQRVDFFREIRWDIDRIDALLSSLLECSKGRDALMPAARDIVQTVECAIRMTSVRHEFRRITIKHYHKGRTVGWFDASRMQRVIANLTLNACEAVDSGSGKVVITSVGNRDSLQIRVWDNGPGISPAIRASILQCSVSYGKPAGSGLGLMIAKKLVEDHGGTIHLDERCATGTAFKVKIPFAIPRKRLPAPHPSSR</sequence>
<dbReference type="Pfam" id="PF02518">
    <property type="entry name" value="HATPase_c"/>
    <property type="match status" value="1"/>
</dbReference>
<evidence type="ECO:0000313" key="10">
    <source>
        <dbReference type="Proteomes" id="UP000253606"/>
    </source>
</evidence>
<dbReference type="PROSITE" id="PS50109">
    <property type="entry name" value="HIS_KIN"/>
    <property type="match status" value="1"/>
</dbReference>
<evidence type="ECO:0000256" key="3">
    <source>
        <dbReference type="ARBA" id="ARBA00022553"/>
    </source>
</evidence>
<dbReference type="InterPro" id="IPR005467">
    <property type="entry name" value="His_kinase_dom"/>
</dbReference>
<dbReference type="InterPro" id="IPR036097">
    <property type="entry name" value="HisK_dim/P_sf"/>
</dbReference>
<dbReference type="InterPro" id="IPR036890">
    <property type="entry name" value="HATPase_C_sf"/>
</dbReference>
<dbReference type="PRINTS" id="PR00344">
    <property type="entry name" value="BCTRLSENSOR"/>
</dbReference>
<keyword evidence="5 9" id="KW-0418">Kinase</keyword>
<protein>
    <recommendedName>
        <fullName evidence="2">histidine kinase</fullName>
        <ecNumber evidence="2">2.7.13.3</ecNumber>
    </recommendedName>
</protein>
<dbReference type="InterPro" id="IPR050736">
    <property type="entry name" value="Sensor_HK_Regulatory"/>
</dbReference>
<evidence type="ECO:0000313" key="9">
    <source>
        <dbReference type="EMBL" id="AXC11901.1"/>
    </source>
</evidence>
<accession>A0A2Z5FYG2</accession>
<dbReference type="InterPro" id="IPR003661">
    <property type="entry name" value="HisK_dim/P_dom"/>
</dbReference>
<dbReference type="Pfam" id="PF00512">
    <property type="entry name" value="HisKA"/>
    <property type="match status" value="1"/>
</dbReference>
<keyword evidence="3" id="KW-0597">Phosphoprotein</keyword>
<dbReference type="InterPro" id="IPR003594">
    <property type="entry name" value="HATPase_dom"/>
</dbReference>
<dbReference type="CDD" id="cd00082">
    <property type="entry name" value="HisKA"/>
    <property type="match status" value="1"/>
</dbReference>
<evidence type="ECO:0000256" key="4">
    <source>
        <dbReference type="ARBA" id="ARBA00022679"/>
    </source>
</evidence>
<keyword evidence="4" id="KW-0808">Transferase</keyword>
<dbReference type="PANTHER" id="PTHR43711:SF1">
    <property type="entry name" value="HISTIDINE KINASE 1"/>
    <property type="match status" value="1"/>
</dbReference>
<dbReference type="SMART" id="SM00387">
    <property type="entry name" value="HATPase_c"/>
    <property type="match status" value="1"/>
</dbReference>
<name>A0A2Z5FYG2_9BACT</name>
<evidence type="ECO:0000259" key="8">
    <source>
        <dbReference type="PROSITE" id="PS50109"/>
    </source>
</evidence>
<feature type="compositionally biased region" description="Polar residues" evidence="7">
    <location>
        <begin position="60"/>
        <end position="69"/>
    </location>
</feature>
<keyword evidence="10" id="KW-1185">Reference proteome</keyword>
<dbReference type="EC" id="2.7.13.3" evidence="2"/>
<dbReference type="InterPro" id="IPR004358">
    <property type="entry name" value="Sig_transdc_His_kin-like_C"/>
</dbReference>
<feature type="domain" description="Histidine kinase" evidence="8">
    <location>
        <begin position="102"/>
        <end position="311"/>
    </location>
</feature>
<dbReference type="AlphaFoldDB" id="A0A2Z5FYG2"/>
<evidence type="ECO:0000256" key="1">
    <source>
        <dbReference type="ARBA" id="ARBA00000085"/>
    </source>
</evidence>
<dbReference type="KEGG" id="abas:ACPOL_2583"/>
<dbReference type="SUPFAM" id="SSF55874">
    <property type="entry name" value="ATPase domain of HSP90 chaperone/DNA topoisomerase II/histidine kinase"/>
    <property type="match status" value="1"/>
</dbReference>
<dbReference type="SMART" id="SM00388">
    <property type="entry name" value="HisKA"/>
    <property type="match status" value="1"/>
</dbReference>
<evidence type="ECO:0000256" key="5">
    <source>
        <dbReference type="ARBA" id="ARBA00022777"/>
    </source>
</evidence>
<dbReference type="Gene3D" id="3.30.565.10">
    <property type="entry name" value="Histidine kinase-like ATPase, C-terminal domain"/>
    <property type="match status" value="1"/>
</dbReference>
<evidence type="ECO:0000256" key="2">
    <source>
        <dbReference type="ARBA" id="ARBA00012438"/>
    </source>
</evidence>
<dbReference type="EMBL" id="CP030840">
    <property type="protein sequence ID" value="AXC11901.1"/>
    <property type="molecule type" value="Genomic_DNA"/>
</dbReference>
<feature type="region of interest" description="Disordered" evidence="7">
    <location>
        <begin position="40"/>
        <end position="69"/>
    </location>
</feature>
<dbReference type="SUPFAM" id="SSF47384">
    <property type="entry name" value="Homodimeric domain of signal transducing histidine kinase"/>
    <property type="match status" value="1"/>
</dbReference>
<dbReference type="PANTHER" id="PTHR43711">
    <property type="entry name" value="TWO-COMPONENT HISTIDINE KINASE"/>
    <property type="match status" value="1"/>
</dbReference>
<dbReference type="CDD" id="cd00075">
    <property type="entry name" value="HATPase"/>
    <property type="match status" value="1"/>
</dbReference>
<reference evidence="9 10" key="1">
    <citation type="journal article" date="2018" name="Front. Microbiol.">
        <title>Hydrolytic Capabilities as a Key to Environmental Success: Chitinolytic and Cellulolytic Acidobacteria From Acidic Sub-arctic Soils and Boreal Peatlands.</title>
        <authorList>
            <person name="Belova S.E."/>
            <person name="Ravin N.V."/>
            <person name="Pankratov T.A."/>
            <person name="Rakitin A.L."/>
            <person name="Ivanova A.A."/>
            <person name="Beletsky A.V."/>
            <person name="Mardanov A.V."/>
            <person name="Sinninghe Damste J.S."/>
            <person name="Dedysh S.N."/>
        </authorList>
    </citation>
    <scope>NUCLEOTIDE SEQUENCE [LARGE SCALE GENOMIC DNA]</scope>
    <source>
        <strain evidence="9 10">SBC82</strain>
    </source>
</reference>
<evidence type="ECO:0000256" key="6">
    <source>
        <dbReference type="ARBA" id="ARBA00023012"/>
    </source>
</evidence>
<evidence type="ECO:0000256" key="7">
    <source>
        <dbReference type="SAM" id="MobiDB-lite"/>
    </source>
</evidence>
<dbReference type="Gene3D" id="1.10.287.130">
    <property type="match status" value="1"/>
</dbReference>
<proteinExistence type="predicted"/>
<keyword evidence="6" id="KW-0902">Two-component regulatory system</keyword>